<sequence>MSRLYVGHLPRDVRERDIERLFKDYGPIRDICLLSGFGFVEFRDRRDAEDVMHDFNNREFMGERLLIEPARVDRRQDRQDRHGGGRFGGGGGGGGREERGRGGRMGSMNAPQRTPYRVLVENLSSSVSWQDLKDFARRAGEVSFADAHKLRHGEGIVEFADESGMRNALRKLDGEDLRGRRVLIREDSGARSGGGRGRRDRSFSPPHRDRGRRMSRSRSPYHSHRASRRSYSRSPEEPTRRMPARSRSRSFSPRSPRGDRRGSGDVRMAPMDRSSRSVSRSPGPNSYGGSDADADQAPEPPAGNASAIDGPADNAGGNDGWE</sequence>
<comment type="caution">
    <text evidence="5">The sequence shown here is derived from an EMBL/GenBank/DDBJ whole genome shotgun (WGS) entry which is preliminary data.</text>
</comment>
<dbReference type="Pfam" id="PF00076">
    <property type="entry name" value="RRM_1"/>
    <property type="match status" value="2"/>
</dbReference>
<evidence type="ECO:0000313" key="5">
    <source>
        <dbReference type="EMBL" id="KAJ1643292.1"/>
    </source>
</evidence>
<feature type="domain" description="RRM" evidence="4">
    <location>
        <begin position="116"/>
        <end position="189"/>
    </location>
</feature>
<dbReference type="Gene3D" id="3.30.70.330">
    <property type="match status" value="2"/>
</dbReference>
<dbReference type="InterPro" id="IPR035979">
    <property type="entry name" value="RBD_domain_sf"/>
</dbReference>
<dbReference type="PANTHER" id="PTHR23003">
    <property type="entry name" value="RNA RECOGNITION MOTIF RRM DOMAIN CONTAINING PROTEIN"/>
    <property type="match status" value="1"/>
</dbReference>
<feature type="compositionally biased region" description="Basic and acidic residues" evidence="3">
    <location>
        <begin position="73"/>
        <end position="83"/>
    </location>
</feature>
<dbReference type="GO" id="GO:0003729">
    <property type="term" value="F:mRNA binding"/>
    <property type="evidence" value="ECO:0007669"/>
    <property type="project" value="TreeGrafter"/>
</dbReference>
<gene>
    <name evidence="5" type="primary">SRSF5</name>
    <name evidence="5" type="ORF">LPJ64_004929</name>
</gene>
<feature type="compositionally biased region" description="Basic residues" evidence="3">
    <location>
        <begin position="209"/>
        <end position="231"/>
    </location>
</feature>
<dbReference type="GO" id="GO:0005737">
    <property type="term" value="C:cytoplasm"/>
    <property type="evidence" value="ECO:0007669"/>
    <property type="project" value="TreeGrafter"/>
</dbReference>
<dbReference type="SMART" id="SM00360">
    <property type="entry name" value="RRM"/>
    <property type="match status" value="2"/>
</dbReference>
<protein>
    <submittedName>
        <fullName evidence="5">Serine arginine-rich splicing factor</fullName>
    </submittedName>
</protein>
<dbReference type="GO" id="GO:0005634">
    <property type="term" value="C:nucleus"/>
    <property type="evidence" value="ECO:0007669"/>
    <property type="project" value="TreeGrafter"/>
</dbReference>
<dbReference type="PROSITE" id="PS50102">
    <property type="entry name" value="RRM"/>
    <property type="match status" value="2"/>
</dbReference>
<accession>A0A9W7XI08</accession>
<dbReference type="SUPFAM" id="SSF54928">
    <property type="entry name" value="RNA-binding domain, RBD"/>
    <property type="match status" value="1"/>
</dbReference>
<keyword evidence="1 2" id="KW-0694">RNA-binding</keyword>
<organism evidence="5 6">
    <name type="scientific">Coemansia asiatica</name>
    <dbReference type="NCBI Taxonomy" id="1052880"/>
    <lineage>
        <taxon>Eukaryota</taxon>
        <taxon>Fungi</taxon>
        <taxon>Fungi incertae sedis</taxon>
        <taxon>Zoopagomycota</taxon>
        <taxon>Kickxellomycotina</taxon>
        <taxon>Kickxellomycetes</taxon>
        <taxon>Kickxellales</taxon>
        <taxon>Kickxellaceae</taxon>
        <taxon>Coemansia</taxon>
    </lineage>
</organism>
<evidence type="ECO:0000313" key="6">
    <source>
        <dbReference type="Proteomes" id="UP001145021"/>
    </source>
</evidence>
<dbReference type="InterPro" id="IPR050374">
    <property type="entry name" value="RRT5_SRSF_SR"/>
</dbReference>
<dbReference type="Proteomes" id="UP001145021">
    <property type="component" value="Unassembled WGS sequence"/>
</dbReference>
<evidence type="ECO:0000256" key="1">
    <source>
        <dbReference type="ARBA" id="ARBA00022884"/>
    </source>
</evidence>
<dbReference type="AlphaFoldDB" id="A0A9W7XI08"/>
<dbReference type="InterPro" id="IPR012677">
    <property type="entry name" value="Nucleotide-bd_a/b_plait_sf"/>
</dbReference>
<feature type="compositionally biased region" description="Gly residues" evidence="3">
    <location>
        <begin position="85"/>
        <end position="94"/>
    </location>
</feature>
<feature type="domain" description="RRM" evidence="4">
    <location>
        <begin position="2"/>
        <end position="72"/>
    </location>
</feature>
<dbReference type="InterPro" id="IPR000504">
    <property type="entry name" value="RRM_dom"/>
</dbReference>
<proteinExistence type="predicted"/>
<evidence type="ECO:0000256" key="3">
    <source>
        <dbReference type="SAM" id="MobiDB-lite"/>
    </source>
</evidence>
<evidence type="ECO:0000259" key="4">
    <source>
        <dbReference type="PROSITE" id="PS50102"/>
    </source>
</evidence>
<keyword evidence="6" id="KW-1185">Reference proteome</keyword>
<reference evidence="5" key="1">
    <citation type="submission" date="2022-07" db="EMBL/GenBank/DDBJ databases">
        <title>Phylogenomic reconstructions and comparative analyses of Kickxellomycotina fungi.</title>
        <authorList>
            <person name="Reynolds N.K."/>
            <person name="Stajich J.E."/>
            <person name="Barry K."/>
            <person name="Grigoriev I.V."/>
            <person name="Crous P."/>
            <person name="Smith M.E."/>
        </authorList>
    </citation>
    <scope>NUCLEOTIDE SEQUENCE</scope>
    <source>
        <strain evidence="5">NBRC 105413</strain>
    </source>
</reference>
<dbReference type="EMBL" id="JANBOH010000272">
    <property type="protein sequence ID" value="KAJ1643292.1"/>
    <property type="molecule type" value="Genomic_DNA"/>
</dbReference>
<feature type="region of interest" description="Disordered" evidence="3">
    <location>
        <begin position="73"/>
        <end position="111"/>
    </location>
</feature>
<dbReference type="PANTHER" id="PTHR23003:SF51">
    <property type="entry name" value="SERINE-ARGININE PROTEIN 55"/>
    <property type="match status" value="1"/>
</dbReference>
<name>A0A9W7XI08_9FUNG</name>
<feature type="region of interest" description="Disordered" evidence="3">
    <location>
        <begin position="183"/>
        <end position="322"/>
    </location>
</feature>
<evidence type="ECO:0000256" key="2">
    <source>
        <dbReference type="PROSITE-ProRule" id="PRU00176"/>
    </source>
</evidence>